<organism evidence="7 8">
    <name type="scientific">Latimeria chalumnae</name>
    <name type="common">Coelacanth</name>
    <dbReference type="NCBI Taxonomy" id="7897"/>
    <lineage>
        <taxon>Eukaryota</taxon>
        <taxon>Metazoa</taxon>
        <taxon>Chordata</taxon>
        <taxon>Craniata</taxon>
        <taxon>Vertebrata</taxon>
        <taxon>Euteleostomi</taxon>
        <taxon>Coelacanthiformes</taxon>
        <taxon>Coelacanthidae</taxon>
        <taxon>Latimeria</taxon>
    </lineage>
</organism>
<keyword evidence="8" id="KW-1185">Reference proteome</keyword>
<dbReference type="Ensembl" id="ENSLACT00000000089.1">
    <property type="protein sequence ID" value="ENSLACP00000000088.1"/>
    <property type="gene ID" value="ENSLACG00000000076.1"/>
</dbReference>
<evidence type="ECO:0000256" key="2">
    <source>
        <dbReference type="ARBA" id="ARBA00022692"/>
    </source>
</evidence>
<accession>H2ZRR7</accession>
<comment type="subcellular location">
    <subcellularLocation>
        <location evidence="1">Membrane</location>
    </subcellularLocation>
</comment>
<dbReference type="GeneTree" id="ENSGT00940000156583"/>
<proteinExistence type="predicted"/>
<evidence type="ECO:0000256" key="1">
    <source>
        <dbReference type="ARBA" id="ARBA00004370"/>
    </source>
</evidence>
<evidence type="ECO:0000313" key="7">
    <source>
        <dbReference type="Ensembl" id="ENSLACP00000000088.1"/>
    </source>
</evidence>
<dbReference type="EMBL" id="AFYH01269753">
    <property type="status" value="NOT_ANNOTATED_CDS"/>
    <property type="molecule type" value="Genomic_DNA"/>
</dbReference>
<name>H2ZRR7_LATCH</name>
<evidence type="ECO:0000256" key="5">
    <source>
        <dbReference type="SAM" id="MobiDB-lite"/>
    </source>
</evidence>
<evidence type="ECO:0000256" key="4">
    <source>
        <dbReference type="ARBA" id="ARBA00023136"/>
    </source>
</evidence>
<feature type="compositionally biased region" description="Basic and acidic residues" evidence="5">
    <location>
        <begin position="1"/>
        <end position="10"/>
    </location>
</feature>
<keyword evidence="3" id="KW-1133">Transmembrane helix</keyword>
<dbReference type="STRING" id="7897.ENSLACP00000000088"/>
<dbReference type="InParanoid" id="H2ZRR7"/>
<feature type="domain" description="Amino acid transporter transmembrane" evidence="6">
    <location>
        <begin position="48"/>
        <end position="93"/>
    </location>
</feature>
<feature type="region of interest" description="Disordered" evidence="5">
    <location>
        <begin position="1"/>
        <end position="42"/>
    </location>
</feature>
<dbReference type="InterPro" id="IPR013057">
    <property type="entry name" value="AA_transpt_TM"/>
</dbReference>
<dbReference type="AlphaFoldDB" id="H2ZRR7"/>
<protein>
    <recommendedName>
        <fullName evidence="6">Amino acid transporter transmembrane domain-containing protein</fullName>
    </recommendedName>
</protein>
<evidence type="ECO:0000256" key="3">
    <source>
        <dbReference type="ARBA" id="ARBA00022989"/>
    </source>
</evidence>
<sequence length="101" mass="11095">MSDARLRSEDYTGYNSTEPSPSEEQSEDTISDLGSSESEYERFGERAGTTWFQTLIHLLKGNIGTGLLGLPLAVKNAGVVVRRNTFLKLGMICFHLLSALV</sequence>
<dbReference type="EMBL" id="AFYH01269754">
    <property type="status" value="NOT_ANNOTATED_CDS"/>
    <property type="molecule type" value="Genomic_DNA"/>
</dbReference>
<dbReference type="eggNOG" id="KOG1304">
    <property type="taxonomic scope" value="Eukaryota"/>
</dbReference>
<reference evidence="7" key="2">
    <citation type="submission" date="2025-08" db="UniProtKB">
        <authorList>
            <consortium name="Ensembl"/>
        </authorList>
    </citation>
    <scope>IDENTIFICATION</scope>
</reference>
<reference evidence="7" key="3">
    <citation type="submission" date="2025-09" db="UniProtKB">
        <authorList>
            <consortium name="Ensembl"/>
        </authorList>
    </citation>
    <scope>IDENTIFICATION</scope>
</reference>
<reference evidence="8" key="1">
    <citation type="submission" date="2011-08" db="EMBL/GenBank/DDBJ databases">
        <title>The draft genome of Latimeria chalumnae.</title>
        <authorList>
            <person name="Di Palma F."/>
            <person name="Alfoldi J."/>
            <person name="Johnson J."/>
            <person name="Berlin A."/>
            <person name="Gnerre S."/>
            <person name="Jaffe D."/>
            <person name="MacCallum I."/>
            <person name="Young S."/>
            <person name="Walker B.J."/>
            <person name="Lander E."/>
            <person name="Lindblad-Toh K."/>
        </authorList>
    </citation>
    <scope>NUCLEOTIDE SEQUENCE [LARGE SCALE GENOMIC DNA]</scope>
    <source>
        <strain evidence="8">Wild caught</strain>
    </source>
</reference>
<dbReference type="Pfam" id="PF01490">
    <property type="entry name" value="Aa_trans"/>
    <property type="match status" value="1"/>
</dbReference>
<dbReference type="Proteomes" id="UP000008672">
    <property type="component" value="Unassembled WGS sequence"/>
</dbReference>
<dbReference type="GO" id="GO:0016020">
    <property type="term" value="C:membrane"/>
    <property type="evidence" value="ECO:0007669"/>
    <property type="project" value="UniProtKB-SubCell"/>
</dbReference>
<dbReference type="HOGENOM" id="CLU_181910_0_0_1"/>
<keyword evidence="4" id="KW-0472">Membrane</keyword>
<evidence type="ECO:0000313" key="8">
    <source>
        <dbReference type="Proteomes" id="UP000008672"/>
    </source>
</evidence>
<keyword evidence="2" id="KW-0812">Transmembrane</keyword>
<evidence type="ECO:0000259" key="6">
    <source>
        <dbReference type="Pfam" id="PF01490"/>
    </source>
</evidence>